<evidence type="ECO:0000313" key="1">
    <source>
        <dbReference type="EMBL" id="HAW75396.1"/>
    </source>
</evidence>
<evidence type="ECO:0000313" key="2">
    <source>
        <dbReference type="Proteomes" id="UP000263517"/>
    </source>
</evidence>
<gene>
    <name evidence="1" type="ORF">DCW74_06630</name>
</gene>
<dbReference type="EMBL" id="DNAN01000228">
    <property type="protein sequence ID" value="HAW75396.1"/>
    <property type="molecule type" value="Genomic_DNA"/>
</dbReference>
<reference evidence="1 2" key="1">
    <citation type="journal article" date="2018" name="Nat. Biotechnol.">
        <title>A standardized bacterial taxonomy based on genome phylogeny substantially revises the tree of life.</title>
        <authorList>
            <person name="Parks D.H."/>
            <person name="Chuvochina M."/>
            <person name="Waite D.W."/>
            <person name="Rinke C."/>
            <person name="Skarshewski A."/>
            <person name="Chaumeil P.A."/>
            <person name="Hugenholtz P."/>
        </authorList>
    </citation>
    <scope>NUCLEOTIDE SEQUENCE [LARGE SCALE GENOMIC DNA]</scope>
    <source>
        <strain evidence="1">UBA11978</strain>
    </source>
</reference>
<name>A0A350P279_9ALTE</name>
<sequence>MSSESRTIDVDGEPYDIDKFDDNQRYLLTQIEDLTKKASSINFQLDQVQVARDVFTQNLIKALKEKREAEND</sequence>
<dbReference type="AlphaFoldDB" id="A0A350P279"/>
<comment type="caution">
    <text evidence="1">The sequence shown here is derived from an EMBL/GenBank/DDBJ whole genome shotgun (WGS) entry which is preliminary data.</text>
</comment>
<protein>
    <submittedName>
        <fullName evidence="1">Uncharacterized protein</fullName>
    </submittedName>
</protein>
<proteinExistence type="predicted"/>
<dbReference type="Proteomes" id="UP000263517">
    <property type="component" value="Unassembled WGS sequence"/>
</dbReference>
<organism evidence="1 2">
    <name type="scientific">Alteromonas australica</name>
    <dbReference type="NCBI Taxonomy" id="589873"/>
    <lineage>
        <taxon>Bacteria</taxon>
        <taxon>Pseudomonadati</taxon>
        <taxon>Pseudomonadota</taxon>
        <taxon>Gammaproteobacteria</taxon>
        <taxon>Alteromonadales</taxon>
        <taxon>Alteromonadaceae</taxon>
        <taxon>Alteromonas/Salinimonas group</taxon>
        <taxon>Alteromonas</taxon>
    </lineage>
</organism>
<accession>A0A350P279</accession>